<dbReference type="InterPro" id="IPR036097">
    <property type="entry name" value="HisK_dim/P_sf"/>
</dbReference>
<dbReference type="InterPro" id="IPR003594">
    <property type="entry name" value="HATPase_dom"/>
</dbReference>
<evidence type="ECO:0000256" key="6">
    <source>
        <dbReference type="ARBA" id="ARBA00022777"/>
    </source>
</evidence>
<evidence type="ECO:0000313" key="11">
    <source>
        <dbReference type="EMBL" id="GAK51986.1"/>
    </source>
</evidence>
<dbReference type="SMART" id="SM00388">
    <property type="entry name" value="HisKA"/>
    <property type="match status" value="1"/>
</dbReference>
<gene>
    <name evidence="11" type="ORF">U14_03232</name>
</gene>
<feature type="domain" description="Histidine kinase" evidence="9">
    <location>
        <begin position="490"/>
        <end position="701"/>
    </location>
</feature>
<dbReference type="InterPro" id="IPR004358">
    <property type="entry name" value="Sig_transdc_His_kin-like_C"/>
</dbReference>
<dbReference type="EC" id="2.7.13.3" evidence="3"/>
<dbReference type="HOGENOM" id="CLU_391129_0_0_0"/>
<organism evidence="11 12">
    <name type="scientific">Candidatus Moduliflexus flocculans</name>
    <dbReference type="NCBI Taxonomy" id="1499966"/>
    <lineage>
        <taxon>Bacteria</taxon>
        <taxon>Candidatus Moduliflexota</taxon>
        <taxon>Candidatus Moduliflexia</taxon>
        <taxon>Candidatus Moduliflexales</taxon>
        <taxon>Candidatus Moduliflexaceae</taxon>
    </lineage>
</organism>
<dbReference type="SMART" id="SM00304">
    <property type="entry name" value="HAMP"/>
    <property type="match status" value="1"/>
</dbReference>
<evidence type="ECO:0000256" key="8">
    <source>
        <dbReference type="SAM" id="Phobius"/>
    </source>
</evidence>
<evidence type="ECO:0000256" key="5">
    <source>
        <dbReference type="ARBA" id="ARBA00022679"/>
    </source>
</evidence>
<keyword evidence="8" id="KW-0472">Membrane</keyword>
<dbReference type="Pfam" id="PF02518">
    <property type="entry name" value="HATPase_c"/>
    <property type="match status" value="1"/>
</dbReference>
<keyword evidence="12" id="KW-1185">Reference proteome</keyword>
<evidence type="ECO:0000313" key="12">
    <source>
        <dbReference type="Proteomes" id="UP000030700"/>
    </source>
</evidence>
<dbReference type="PANTHER" id="PTHR43065:SF42">
    <property type="entry name" value="TWO-COMPONENT SENSOR PPRA"/>
    <property type="match status" value="1"/>
</dbReference>
<dbReference type="PRINTS" id="PR00344">
    <property type="entry name" value="BCTRLSENSOR"/>
</dbReference>
<dbReference type="GO" id="GO:0016020">
    <property type="term" value="C:membrane"/>
    <property type="evidence" value="ECO:0007669"/>
    <property type="project" value="UniProtKB-SubCell"/>
</dbReference>
<feature type="domain" description="HAMP" evidence="10">
    <location>
        <begin position="285"/>
        <end position="333"/>
    </location>
</feature>
<dbReference type="InterPro" id="IPR036890">
    <property type="entry name" value="HATPase_C_sf"/>
</dbReference>
<name>A0A081BNM0_9BACT</name>
<dbReference type="PROSITE" id="PS50885">
    <property type="entry name" value="HAMP"/>
    <property type="match status" value="1"/>
</dbReference>
<dbReference type="InterPro" id="IPR000014">
    <property type="entry name" value="PAS"/>
</dbReference>
<dbReference type="Pfam" id="PF08448">
    <property type="entry name" value="PAS_4"/>
    <property type="match status" value="1"/>
</dbReference>
<feature type="transmembrane region" description="Helical" evidence="8">
    <location>
        <begin position="6"/>
        <end position="26"/>
    </location>
</feature>
<dbReference type="CDD" id="cd00082">
    <property type="entry name" value="HisKA"/>
    <property type="match status" value="1"/>
</dbReference>
<dbReference type="SMART" id="SM00091">
    <property type="entry name" value="PAS"/>
    <property type="match status" value="1"/>
</dbReference>
<evidence type="ECO:0000256" key="3">
    <source>
        <dbReference type="ARBA" id="ARBA00012438"/>
    </source>
</evidence>
<dbReference type="SMART" id="SM00387">
    <property type="entry name" value="HATPase_c"/>
    <property type="match status" value="1"/>
</dbReference>
<dbReference type="Gene3D" id="3.30.565.10">
    <property type="entry name" value="Histidine kinase-like ATPase, C-terminal domain"/>
    <property type="match status" value="1"/>
</dbReference>
<evidence type="ECO:0000256" key="4">
    <source>
        <dbReference type="ARBA" id="ARBA00022553"/>
    </source>
</evidence>
<dbReference type="EMBL" id="DF820458">
    <property type="protein sequence ID" value="GAK51986.1"/>
    <property type="molecule type" value="Genomic_DNA"/>
</dbReference>
<protein>
    <recommendedName>
        <fullName evidence="3">histidine kinase</fullName>
        <ecNumber evidence="3">2.7.13.3</ecNumber>
    </recommendedName>
</protein>
<dbReference type="AlphaFoldDB" id="A0A081BNM0"/>
<dbReference type="PROSITE" id="PS50109">
    <property type="entry name" value="HIS_KIN"/>
    <property type="match status" value="1"/>
</dbReference>
<dbReference type="InterPro" id="IPR003661">
    <property type="entry name" value="HisK_dim/P_dom"/>
</dbReference>
<comment type="catalytic activity">
    <reaction evidence="1">
        <text>ATP + protein L-histidine = ADP + protein N-phospho-L-histidine.</text>
        <dbReference type="EC" id="2.7.13.3"/>
    </reaction>
</comment>
<dbReference type="InterPro" id="IPR005467">
    <property type="entry name" value="His_kinase_dom"/>
</dbReference>
<dbReference type="Proteomes" id="UP000030700">
    <property type="component" value="Unassembled WGS sequence"/>
</dbReference>
<dbReference type="STRING" id="1499966.U14_03232"/>
<feature type="coiled-coil region" evidence="7">
    <location>
        <begin position="32"/>
        <end position="59"/>
    </location>
</feature>
<keyword evidence="8" id="KW-0812">Transmembrane</keyword>
<evidence type="ECO:0000256" key="1">
    <source>
        <dbReference type="ARBA" id="ARBA00000085"/>
    </source>
</evidence>
<dbReference type="NCBIfam" id="TIGR00229">
    <property type="entry name" value="sensory_box"/>
    <property type="match status" value="1"/>
</dbReference>
<dbReference type="Pfam" id="PF00672">
    <property type="entry name" value="HAMP"/>
    <property type="match status" value="1"/>
</dbReference>
<evidence type="ECO:0000259" key="10">
    <source>
        <dbReference type="PROSITE" id="PS50885"/>
    </source>
</evidence>
<dbReference type="InterPro" id="IPR013656">
    <property type="entry name" value="PAS_4"/>
</dbReference>
<reference evidence="11 12" key="1">
    <citation type="journal article" date="2015" name="PeerJ">
        <title>First genomic representation of candidate bacterial phylum KSB3 points to enhanced environmental sensing as a trigger of wastewater bulking.</title>
        <authorList>
            <person name="Sekiguchi Y."/>
            <person name="Ohashi A."/>
            <person name="Parks D.H."/>
            <person name="Yamauchi T."/>
            <person name="Tyson G.W."/>
            <person name="Hugenholtz P."/>
        </authorList>
    </citation>
    <scope>NUCLEOTIDE SEQUENCE [LARGE SCALE GENOMIC DNA]</scope>
</reference>
<dbReference type="SUPFAM" id="SSF47384">
    <property type="entry name" value="Homodimeric domain of signal transducing histidine kinase"/>
    <property type="match status" value="1"/>
</dbReference>
<keyword evidence="6 11" id="KW-0418">Kinase</keyword>
<dbReference type="CDD" id="cd06225">
    <property type="entry name" value="HAMP"/>
    <property type="match status" value="1"/>
</dbReference>
<feature type="transmembrane region" description="Helical" evidence="8">
    <location>
        <begin position="264"/>
        <end position="283"/>
    </location>
</feature>
<dbReference type="Pfam" id="PF00512">
    <property type="entry name" value="HisKA"/>
    <property type="match status" value="1"/>
</dbReference>
<keyword evidence="5" id="KW-0808">Transferase</keyword>
<comment type="subcellular location">
    <subcellularLocation>
        <location evidence="2">Membrane</location>
    </subcellularLocation>
</comment>
<accession>A0A081BNM0</accession>
<dbReference type="InterPro" id="IPR003660">
    <property type="entry name" value="HAMP_dom"/>
</dbReference>
<keyword evidence="7" id="KW-0175">Coiled coil</keyword>
<dbReference type="GO" id="GO:0000155">
    <property type="term" value="F:phosphorelay sensor kinase activity"/>
    <property type="evidence" value="ECO:0007669"/>
    <property type="project" value="InterPro"/>
</dbReference>
<evidence type="ECO:0000256" key="7">
    <source>
        <dbReference type="SAM" id="Coils"/>
    </source>
</evidence>
<dbReference type="SUPFAM" id="SSF158472">
    <property type="entry name" value="HAMP domain-like"/>
    <property type="match status" value="1"/>
</dbReference>
<dbReference type="Gene3D" id="1.10.287.130">
    <property type="match status" value="1"/>
</dbReference>
<dbReference type="PANTHER" id="PTHR43065">
    <property type="entry name" value="SENSOR HISTIDINE KINASE"/>
    <property type="match status" value="1"/>
</dbReference>
<sequence length="705" mass="78951">MKLFTKILFGFVGVVAVQSSLMVGLLTNMTRRDNTNDALKELKTEVQSVRENYVAWKRNFWKVLIKIYQQPPSSNWQAFVADWQQAAAGAGIDLILLRFGQKNDFEIIPISANHFLPQELASLKNRRPHPYVEVRFIGEQLCLVGFLRWSLRASADASDFRLPEVFLIKRIDSEFCQKLVLNRPSEVAFFSAATFLAGTRSASLETQFTLYNGSSPLYQIELEHLGENAALQAVEIFENHQRLFLRVTLSNAAYIMRIAALKRALWGVIAFSAGLSVLFGFFFSTTITHPLRKLLGAMQNIRAGAYDTALESHSRDEIGELARGFNEMARTLHWDKEQMRAYIHEIMVLKDYNENVIQSIRAGIVIINAALIVEKVNRAFLEYVGLEDAAIIGQPAAEIAPELFDDETVAQLGVMLRNERQDFSKIFRRLPHQVYEMKCYPIISHEDDGAASTAPAGCVVVLENISKKLEFEEKIFQAEKLSSISMLSAGVAHEINNPLSSIMTNVQNLIGEETDRDKCVSLRWIEKETRRIAAIVKHLLDFSSSYHHEPLSADVNHIVNETLTLISYSLKKTQKIDLVTDFAEGLPFARISPDELKQVMINLLKNAMQAIDQHGAITISTTQDAQNAQIVVMVKDTGIGIPEEHLPRIFDPFYTTKNGGEGTGLGLSVVYGILNKYEGTISVSSQVAVGTQVRLAIPIVIKESA</sequence>
<keyword evidence="8" id="KW-1133">Transmembrane helix</keyword>
<dbReference type="Gene3D" id="6.10.340.10">
    <property type="match status" value="1"/>
</dbReference>
<dbReference type="InterPro" id="IPR035965">
    <property type="entry name" value="PAS-like_dom_sf"/>
</dbReference>
<dbReference type="SUPFAM" id="SSF55874">
    <property type="entry name" value="ATPase domain of HSP90 chaperone/DNA topoisomerase II/histidine kinase"/>
    <property type="match status" value="1"/>
</dbReference>
<dbReference type="Gene3D" id="3.30.450.20">
    <property type="entry name" value="PAS domain"/>
    <property type="match status" value="1"/>
</dbReference>
<dbReference type="SUPFAM" id="SSF55785">
    <property type="entry name" value="PYP-like sensor domain (PAS domain)"/>
    <property type="match status" value="1"/>
</dbReference>
<proteinExistence type="predicted"/>
<keyword evidence="4" id="KW-0597">Phosphoprotein</keyword>
<evidence type="ECO:0000259" key="9">
    <source>
        <dbReference type="PROSITE" id="PS50109"/>
    </source>
</evidence>
<evidence type="ECO:0000256" key="2">
    <source>
        <dbReference type="ARBA" id="ARBA00004370"/>
    </source>
</evidence>